<dbReference type="EMBL" id="CP036272">
    <property type="protein sequence ID" value="QDT58044.1"/>
    <property type="molecule type" value="Genomic_DNA"/>
</dbReference>
<evidence type="ECO:0000256" key="1">
    <source>
        <dbReference type="ARBA" id="ARBA00004286"/>
    </source>
</evidence>
<feature type="domain" description="SET" evidence="6">
    <location>
        <begin position="27"/>
        <end position="128"/>
    </location>
</feature>
<dbReference type="InterPro" id="IPR050777">
    <property type="entry name" value="SET2_Histone-Lys_MeTrsfase"/>
</dbReference>
<keyword evidence="9" id="KW-1185">Reference proteome</keyword>
<dbReference type="Gene3D" id="2.170.270.10">
    <property type="entry name" value="SET domain"/>
    <property type="match status" value="1"/>
</dbReference>
<keyword evidence="2" id="KW-0158">Chromosome</keyword>
<evidence type="ECO:0000256" key="5">
    <source>
        <dbReference type="ARBA" id="ARBA00022691"/>
    </source>
</evidence>
<dbReference type="PANTHER" id="PTHR22884">
    <property type="entry name" value="SET DOMAIN PROTEINS"/>
    <property type="match status" value="1"/>
</dbReference>
<dbReference type="PROSITE" id="PS50280">
    <property type="entry name" value="SET"/>
    <property type="match status" value="1"/>
</dbReference>
<protein>
    <submittedName>
        <fullName evidence="8">SET domain protein</fullName>
    </submittedName>
</protein>
<evidence type="ECO:0000259" key="7">
    <source>
        <dbReference type="PROSITE" id="PS50868"/>
    </source>
</evidence>
<evidence type="ECO:0000256" key="2">
    <source>
        <dbReference type="ARBA" id="ARBA00022454"/>
    </source>
</evidence>
<dbReference type="GO" id="GO:0005694">
    <property type="term" value="C:chromosome"/>
    <property type="evidence" value="ECO:0007669"/>
    <property type="project" value="UniProtKB-SubCell"/>
</dbReference>
<dbReference type="InterPro" id="IPR001214">
    <property type="entry name" value="SET_dom"/>
</dbReference>
<dbReference type="SMART" id="SM00317">
    <property type="entry name" value="SET"/>
    <property type="match status" value="1"/>
</dbReference>
<reference evidence="8 9" key="1">
    <citation type="submission" date="2019-02" db="EMBL/GenBank/DDBJ databases">
        <title>Deep-cultivation of Planctomycetes and their phenomic and genomic characterization uncovers novel biology.</title>
        <authorList>
            <person name="Wiegand S."/>
            <person name="Jogler M."/>
            <person name="Boedeker C."/>
            <person name="Pinto D."/>
            <person name="Vollmers J."/>
            <person name="Rivas-Marin E."/>
            <person name="Kohn T."/>
            <person name="Peeters S.H."/>
            <person name="Heuer A."/>
            <person name="Rast P."/>
            <person name="Oberbeckmann S."/>
            <person name="Bunk B."/>
            <person name="Jeske O."/>
            <person name="Meyerdierks A."/>
            <person name="Storesund J.E."/>
            <person name="Kallscheuer N."/>
            <person name="Luecker S."/>
            <person name="Lage O.M."/>
            <person name="Pohl T."/>
            <person name="Merkel B.J."/>
            <person name="Hornburger P."/>
            <person name="Mueller R.-W."/>
            <person name="Bruemmer F."/>
            <person name="Labrenz M."/>
            <person name="Spormann A.M."/>
            <person name="Op den Camp H."/>
            <person name="Overmann J."/>
            <person name="Amann R."/>
            <person name="Jetten M.S.M."/>
            <person name="Mascher T."/>
            <person name="Medema M.H."/>
            <person name="Devos D.P."/>
            <person name="Kaster A.-K."/>
            <person name="Ovreas L."/>
            <person name="Rohde M."/>
            <person name="Galperin M.Y."/>
            <person name="Jogler C."/>
        </authorList>
    </citation>
    <scope>NUCLEOTIDE SEQUENCE [LARGE SCALE GENOMIC DNA]</scope>
    <source>
        <strain evidence="8 9">SV_7m_r</strain>
    </source>
</reference>
<keyword evidence="3" id="KW-0489">Methyltransferase</keyword>
<evidence type="ECO:0000259" key="6">
    <source>
        <dbReference type="PROSITE" id="PS50280"/>
    </source>
</evidence>
<dbReference type="SUPFAM" id="SSF82199">
    <property type="entry name" value="SET domain"/>
    <property type="match status" value="1"/>
</dbReference>
<dbReference type="GO" id="GO:0008168">
    <property type="term" value="F:methyltransferase activity"/>
    <property type="evidence" value="ECO:0007669"/>
    <property type="project" value="UniProtKB-KW"/>
</dbReference>
<dbReference type="Pfam" id="PF00856">
    <property type="entry name" value="SET"/>
    <property type="match status" value="1"/>
</dbReference>
<keyword evidence="4" id="KW-0808">Transferase</keyword>
<evidence type="ECO:0000313" key="9">
    <source>
        <dbReference type="Proteomes" id="UP000315003"/>
    </source>
</evidence>
<gene>
    <name evidence="8" type="ORF">SV7mr_05330</name>
</gene>
<dbReference type="AlphaFoldDB" id="A0A517SPJ4"/>
<keyword evidence="5" id="KW-0949">S-adenosyl-L-methionine</keyword>
<dbReference type="InterPro" id="IPR003616">
    <property type="entry name" value="Post-SET_dom"/>
</dbReference>
<dbReference type="InterPro" id="IPR046341">
    <property type="entry name" value="SET_dom_sf"/>
</dbReference>
<proteinExistence type="predicted"/>
<feature type="domain" description="Post-SET" evidence="7">
    <location>
        <begin position="138"/>
        <end position="150"/>
    </location>
</feature>
<dbReference type="PROSITE" id="PS50868">
    <property type="entry name" value="POST_SET"/>
    <property type="match status" value="1"/>
</dbReference>
<accession>A0A517SPJ4</accession>
<organism evidence="8 9">
    <name type="scientific">Stieleria bergensis</name>
    <dbReference type="NCBI Taxonomy" id="2528025"/>
    <lineage>
        <taxon>Bacteria</taxon>
        <taxon>Pseudomonadati</taxon>
        <taxon>Planctomycetota</taxon>
        <taxon>Planctomycetia</taxon>
        <taxon>Pirellulales</taxon>
        <taxon>Pirellulaceae</taxon>
        <taxon>Stieleria</taxon>
    </lineage>
</organism>
<dbReference type="RefSeq" id="WP_419187997.1">
    <property type="nucleotide sequence ID" value="NZ_CP036272.1"/>
</dbReference>
<dbReference type="GO" id="GO:0032259">
    <property type="term" value="P:methylation"/>
    <property type="evidence" value="ECO:0007669"/>
    <property type="project" value="UniProtKB-KW"/>
</dbReference>
<evidence type="ECO:0000313" key="8">
    <source>
        <dbReference type="EMBL" id="QDT58044.1"/>
    </source>
</evidence>
<dbReference type="Proteomes" id="UP000315003">
    <property type="component" value="Chromosome"/>
</dbReference>
<sequence>MELSKKRRKKLQQSVEAYYGYRRYEDRDVYVYDHGGKLGCGVFASRQFFPGELVFEITGQMIRADKYDGSVYAMHLDDDWYLEPTIPGAFINHSCSPNCDLIQVSDVSNGLVARCNIEPNTELCFDYQWDAQWWIPKCQCGSRNCRGWVVAEEKVKKMNRIAQRNKKAK</sequence>
<name>A0A517SPJ4_9BACT</name>
<comment type="subcellular location">
    <subcellularLocation>
        <location evidence="1">Chromosome</location>
    </subcellularLocation>
</comment>
<evidence type="ECO:0000256" key="4">
    <source>
        <dbReference type="ARBA" id="ARBA00022679"/>
    </source>
</evidence>
<evidence type="ECO:0000256" key="3">
    <source>
        <dbReference type="ARBA" id="ARBA00022603"/>
    </source>
</evidence>